<dbReference type="Gene3D" id="1.20.1280.50">
    <property type="match status" value="1"/>
</dbReference>
<dbReference type="InterPro" id="IPR001810">
    <property type="entry name" value="F-box_dom"/>
</dbReference>
<dbReference type="Pfam" id="PF08268">
    <property type="entry name" value="FBA_3"/>
    <property type="match status" value="1"/>
</dbReference>
<sequence>MDEEEGFWEFPTDVLVEILQRLPPSSRRRSRLVCRHWRDVVDERTTEMRSRAKALLWNAQHSVAYVVDDLSPSSTGSCTELWRRPDEGYRLTYSGPQLVATCNGLLCLCDNTKRPGGALTLVNPATGEALPVPPLPLLLPPPPPCDGLLDGSNWWVYRHWHRGYTFAYHPISGKYKVVHVPSSFRERCEFDSVQVLTLGEASWREVPAGPDAMCHLPAGVISVDGTTYWTTQGSAARVVAFDLEQEHVTSFWLPPKPKPKATDYCSLTEVHGRLGAVVYLGDALLTTEVWVLDKGRRWSCWYSLRQQLTWPHFVYGNYVLTQENSLHVHYTRKSPSLSRGVMQVNDHQHQSTLVANKKFGSSNYPSGTFAYVETTEPLSVYATN</sequence>
<accession>A0AAD8VRL9</accession>
<dbReference type="InterPro" id="IPR017451">
    <property type="entry name" value="F-box-assoc_interact_dom"/>
</dbReference>
<organism evidence="2 3">
    <name type="scientific">Lolium multiflorum</name>
    <name type="common">Italian ryegrass</name>
    <name type="synonym">Lolium perenne subsp. multiflorum</name>
    <dbReference type="NCBI Taxonomy" id="4521"/>
    <lineage>
        <taxon>Eukaryota</taxon>
        <taxon>Viridiplantae</taxon>
        <taxon>Streptophyta</taxon>
        <taxon>Embryophyta</taxon>
        <taxon>Tracheophyta</taxon>
        <taxon>Spermatophyta</taxon>
        <taxon>Magnoliopsida</taxon>
        <taxon>Liliopsida</taxon>
        <taxon>Poales</taxon>
        <taxon>Poaceae</taxon>
        <taxon>BOP clade</taxon>
        <taxon>Pooideae</taxon>
        <taxon>Poodae</taxon>
        <taxon>Poeae</taxon>
        <taxon>Poeae Chloroplast Group 2 (Poeae type)</taxon>
        <taxon>Loliodinae</taxon>
        <taxon>Loliinae</taxon>
        <taxon>Lolium</taxon>
    </lineage>
</organism>
<proteinExistence type="predicted"/>
<evidence type="ECO:0000313" key="2">
    <source>
        <dbReference type="EMBL" id="KAK1614388.1"/>
    </source>
</evidence>
<dbReference type="CDD" id="cd09917">
    <property type="entry name" value="F-box_SF"/>
    <property type="match status" value="1"/>
</dbReference>
<dbReference type="EMBL" id="JAUUTY010000006">
    <property type="protein sequence ID" value="KAK1614388.1"/>
    <property type="molecule type" value="Genomic_DNA"/>
</dbReference>
<dbReference type="PANTHER" id="PTHR31672:SF13">
    <property type="entry name" value="F-BOX PROTEIN CPR30-LIKE"/>
    <property type="match status" value="1"/>
</dbReference>
<keyword evidence="3" id="KW-1185">Reference proteome</keyword>
<comment type="caution">
    <text evidence="2">The sequence shown here is derived from an EMBL/GenBank/DDBJ whole genome shotgun (WGS) entry which is preliminary data.</text>
</comment>
<dbReference type="InterPro" id="IPR050796">
    <property type="entry name" value="SCF_F-box_component"/>
</dbReference>
<dbReference type="SMART" id="SM00256">
    <property type="entry name" value="FBOX"/>
    <property type="match status" value="1"/>
</dbReference>
<protein>
    <recommendedName>
        <fullName evidence="1">F-box domain-containing protein</fullName>
    </recommendedName>
</protein>
<dbReference type="PROSITE" id="PS50181">
    <property type="entry name" value="FBOX"/>
    <property type="match status" value="1"/>
</dbReference>
<dbReference type="InterPro" id="IPR036047">
    <property type="entry name" value="F-box-like_dom_sf"/>
</dbReference>
<name>A0AAD8VRL9_LOLMU</name>
<gene>
    <name evidence="2" type="ORF">QYE76_019905</name>
</gene>
<reference evidence="2" key="1">
    <citation type="submission" date="2023-07" db="EMBL/GenBank/DDBJ databases">
        <title>A chromosome-level genome assembly of Lolium multiflorum.</title>
        <authorList>
            <person name="Chen Y."/>
            <person name="Copetti D."/>
            <person name="Kolliker R."/>
            <person name="Studer B."/>
        </authorList>
    </citation>
    <scope>NUCLEOTIDE SEQUENCE</scope>
    <source>
        <strain evidence="2">02402/16</strain>
        <tissue evidence="2">Leaf</tissue>
    </source>
</reference>
<dbReference type="InterPro" id="IPR013187">
    <property type="entry name" value="F-box-assoc_dom_typ3"/>
</dbReference>
<evidence type="ECO:0000313" key="3">
    <source>
        <dbReference type="Proteomes" id="UP001231189"/>
    </source>
</evidence>
<feature type="domain" description="F-box" evidence="1">
    <location>
        <begin position="4"/>
        <end position="51"/>
    </location>
</feature>
<dbReference type="Pfam" id="PF00646">
    <property type="entry name" value="F-box"/>
    <property type="match status" value="1"/>
</dbReference>
<dbReference type="PANTHER" id="PTHR31672">
    <property type="entry name" value="BNACNNG10540D PROTEIN"/>
    <property type="match status" value="1"/>
</dbReference>
<dbReference type="NCBIfam" id="TIGR01640">
    <property type="entry name" value="F_box_assoc_1"/>
    <property type="match status" value="1"/>
</dbReference>
<dbReference type="AlphaFoldDB" id="A0AAD8VRL9"/>
<dbReference type="SUPFAM" id="SSF81383">
    <property type="entry name" value="F-box domain"/>
    <property type="match status" value="1"/>
</dbReference>
<dbReference type="Proteomes" id="UP001231189">
    <property type="component" value="Unassembled WGS sequence"/>
</dbReference>
<evidence type="ECO:0000259" key="1">
    <source>
        <dbReference type="PROSITE" id="PS50181"/>
    </source>
</evidence>